<dbReference type="InterPro" id="IPR050789">
    <property type="entry name" value="Diverse_Enzym_Activities"/>
</dbReference>
<organism evidence="2 3">
    <name type="scientific">Arcicella aquatica</name>
    <dbReference type="NCBI Taxonomy" id="217141"/>
    <lineage>
        <taxon>Bacteria</taxon>
        <taxon>Pseudomonadati</taxon>
        <taxon>Bacteroidota</taxon>
        <taxon>Cytophagia</taxon>
        <taxon>Cytophagales</taxon>
        <taxon>Flectobacillaceae</taxon>
        <taxon>Arcicella</taxon>
    </lineage>
</organism>
<keyword evidence="3" id="KW-1185">Reference proteome</keyword>
<comment type="caution">
    <text evidence="2">The sequence shown here is derived from an EMBL/GenBank/DDBJ whole genome shotgun (WGS) entry which is preliminary data.</text>
</comment>
<dbReference type="Gene3D" id="3.40.710.10">
    <property type="entry name" value="DD-peptidase/beta-lactamase superfamily"/>
    <property type="match status" value="1"/>
</dbReference>
<dbReference type="SUPFAM" id="SSF56601">
    <property type="entry name" value="beta-lactamase/transpeptidase-like"/>
    <property type="match status" value="1"/>
</dbReference>
<dbReference type="GO" id="GO:0016787">
    <property type="term" value="F:hydrolase activity"/>
    <property type="evidence" value="ECO:0007669"/>
    <property type="project" value="UniProtKB-KW"/>
</dbReference>
<dbReference type="PANTHER" id="PTHR43283:SF3">
    <property type="entry name" value="BETA-LACTAMASE FAMILY PROTEIN (AFU_ORTHOLOGUE AFUA_5G07500)"/>
    <property type="match status" value="1"/>
</dbReference>
<dbReference type="InterPro" id="IPR001466">
    <property type="entry name" value="Beta-lactam-related"/>
</dbReference>
<dbReference type="EMBL" id="JAYFUL010000005">
    <property type="protein sequence ID" value="MEA5257063.1"/>
    <property type="molecule type" value="Genomic_DNA"/>
</dbReference>
<reference evidence="2 3" key="1">
    <citation type="submission" date="2023-12" db="EMBL/GenBank/DDBJ databases">
        <title>Novel species of the genus Arcicella isolated from rivers.</title>
        <authorList>
            <person name="Lu H."/>
        </authorList>
    </citation>
    <scope>NUCLEOTIDE SEQUENCE [LARGE SCALE GENOMIC DNA]</scope>
    <source>
        <strain evidence="2 3">LMG 21963</strain>
    </source>
</reference>
<sequence>MKTIQNKLRFLLIIYLIFSGKTEAFSQGFSLLDNQVQTWVDSGYYHGANLIVGNRQKVLHQKSFGNYQPETSTYIASAGKWLASATIAVLVDEGKLSWDDKVVKWLPEFTDAKGQATLRQLFSHTANYPDYQPRGNHRDDYQTLEESVRHILPLSIETPSDASIKRQFKYGGLAMQVAGRMAEIATGKPWETIFQEKIARPLQMSHTHFSPVDSVGGGHSPMLGGGAVSTVNDYAHFLQMFLNKGIYKGKRILSEKAIAEMQADQIGAAFVSMPEFPQKVRAANHKSIYGLGLWREEIDKKGNATLISSPSWAGAYPWIDYKNGIFGFLLTHIADGKMGKNNFSSFYASPVLAYLLRNEIKHTLPSKKTKVKGKISEK</sequence>
<dbReference type="PANTHER" id="PTHR43283">
    <property type="entry name" value="BETA-LACTAMASE-RELATED"/>
    <property type="match status" value="1"/>
</dbReference>
<dbReference type="InterPro" id="IPR012338">
    <property type="entry name" value="Beta-lactam/transpept-like"/>
</dbReference>
<protein>
    <submittedName>
        <fullName evidence="2">Serine hydrolase domain-containing protein</fullName>
        <ecNumber evidence="2">3.1.1.103</ecNumber>
    </submittedName>
</protein>
<dbReference type="Proteomes" id="UP001304671">
    <property type="component" value="Unassembled WGS sequence"/>
</dbReference>
<feature type="domain" description="Beta-lactamase-related" evidence="1">
    <location>
        <begin position="36"/>
        <end position="336"/>
    </location>
</feature>
<dbReference type="Pfam" id="PF00144">
    <property type="entry name" value="Beta-lactamase"/>
    <property type="match status" value="1"/>
</dbReference>
<name>A0ABU5QJ38_9BACT</name>
<evidence type="ECO:0000313" key="3">
    <source>
        <dbReference type="Proteomes" id="UP001304671"/>
    </source>
</evidence>
<proteinExistence type="predicted"/>
<evidence type="ECO:0000259" key="1">
    <source>
        <dbReference type="Pfam" id="PF00144"/>
    </source>
</evidence>
<keyword evidence="2" id="KW-0378">Hydrolase</keyword>
<evidence type="ECO:0000313" key="2">
    <source>
        <dbReference type="EMBL" id="MEA5257063.1"/>
    </source>
</evidence>
<gene>
    <name evidence="2" type="ORF">VB264_04645</name>
</gene>
<dbReference type="EC" id="3.1.1.103" evidence="2"/>
<dbReference type="RefSeq" id="WP_323247181.1">
    <property type="nucleotide sequence ID" value="NZ_JAYFUL010000005.1"/>
</dbReference>
<accession>A0ABU5QJ38</accession>